<keyword evidence="3" id="KW-1185">Reference proteome</keyword>
<accession>A0A271K9A8</accession>
<evidence type="ECO:0000256" key="1">
    <source>
        <dbReference type="SAM" id="MobiDB-lite"/>
    </source>
</evidence>
<feature type="compositionally biased region" description="Polar residues" evidence="1">
    <location>
        <begin position="144"/>
        <end position="154"/>
    </location>
</feature>
<name>A0A271K9A8_9HYPH</name>
<organism evidence="2 3">
    <name type="scientific">Mesorhizobium wenxiniae</name>
    <dbReference type="NCBI Taxonomy" id="2014805"/>
    <lineage>
        <taxon>Bacteria</taxon>
        <taxon>Pseudomonadati</taxon>
        <taxon>Pseudomonadota</taxon>
        <taxon>Alphaproteobacteria</taxon>
        <taxon>Hyphomicrobiales</taxon>
        <taxon>Phyllobacteriaceae</taxon>
        <taxon>Mesorhizobium</taxon>
    </lineage>
</organism>
<dbReference type="Proteomes" id="UP000215931">
    <property type="component" value="Unassembled WGS sequence"/>
</dbReference>
<gene>
    <name evidence="2" type="ORF">CIT31_28090</name>
</gene>
<reference evidence="2 3" key="1">
    <citation type="submission" date="2017-08" db="EMBL/GenBank/DDBJ databases">
        <title>Mesorhizobium wenxinae sp. nov., a novel rhizobial species isolated from root nodules of chickpea (Cicer arietinum L.).</title>
        <authorList>
            <person name="Zhang J."/>
        </authorList>
    </citation>
    <scope>NUCLEOTIDE SEQUENCE [LARGE SCALE GENOMIC DNA]</scope>
    <source>
        <strain evidence="3">WYCCWR 10019</strain>
    </source>
</reference>
<dbReference type="EMBL" id="NPKH01000035">
    <property type="protein sequence ID" value="PAP92358.1"/>
    <property type="molecule type" value="Genomic_DNA"/>
</dbReference>
<dbReference type="AlphaFoldDB" id="A0A271K9A8"/>
<evidence type="ECO:0000313" key="3">
    <source>
        <dbReference type="Proteomes" id="UP000215931"/>
    </source>
</evidence>
<protein>
    <submittedName>
        <fullName evidence="2">Uncharacterized protein</fullName>
    </submittedName>
</protein>
<evidence type="ECO:0000313" key="2">
    <source>
        <dbReference type="EMBL" id="PAP92358.1"/>
    </source>
</evidence>
<feature type="region of interest" description="Disordered" evidence="1">
    <location>
        <begin position="133"/>
        <end position="154"/>
    </location>
</feature>
<proteinExistence type="predicted"/>
<sequence length="154" mass="16665">MPIRRRSALTIPRTATAITSRPPSNDPQNTALGPAVPSGLFCFWTKSKHTSASDIYENAPLGSLINYGDRAPKQLARQDLLMNALPARAAGIPAGFLDQTASDRTSRATRILHAADQITPFLERGRPIGANARERALQRPARQNGISGNWSRPA</sequence>
<comment type="caution">
    <text evidence="2">The sequence shown here is derived from an EMBL/GenBank/DDBJ whole genome shotgun (WGS) entry which is preliminary data.</text>
</comment>